<dbReference type="InterPro" id="IPR003593">
    <property type="entry name" value="AAA+_ATPase"/>
</dbReference>
<evidence type="ECO:0000259" key="7">
    <source>
        <dbReference type="PROSITE" id="PS50893"/>
    </source>
</evidence>
<gene>
    <name evidence="8" type="ORF">SAMN04489747_0851</name>
</gene>
<evidence type="ECO:0000256" key="3">
    <source>
        <dbReference type="ARBA" id="ARBA00022741"/>
    </source>
</evidence>
<comment type="subcellular location">
    <subcellularLocation>
        <location evidence="1">Cell membrane</location>
        <topology evidence="1">Peripheral membrane protein</topology>
    </subcellularLocation>
</comment>
<dbReference type="STRING" id="675864.SAMN04489747_0851"/>
<evidence type="ECO:0000256" key="4">
    <source>
        <dbReference type="ARBA" id="ARBA00022840"/>
    </source>
</evidence>
<dbReference type="Gene3D" id="3.40.50.300">
    <property type="entry name" value="P-loop containing nucleotide triphosphate hydrolases"/>
    <property type="match status" value="1"/>
</dbReference>
<evidence type="ECO:0000256" key="2">
    <source>
        <dbReference type="ARBA" id="ARBA00022448"/>
    </source>
</evidence>
<keyword evidence="9" id="KW-1185">Reference proteome</keyword>
<sequence length="360" mass="39312">MTAITVDRLHKTYVVPEREGGLRAALGALVRRRTRQVRAVSDVSFTIEAGEVVGFLGPNGAGKTTTLKMLAGLLHPSEGTASVLGHTPWQRDRSYLARMALIMGQRNQLQWDIPVLDSYRLNQAVFRISDADFRRRLDEITELLELGDLLRKPVRNLSLGERMKCEIAGSLLHAPQVLFLDEPTIGLDVAMQRRIRSFVAEYNQRTGACVMLTSHYMADVEALCRRVIVIHHGRLLFDGGLAELVHRFATDKTITVELEDGSAVDDATLAAVVEGRAVERSLTGLTLRVPKADTPRVAARLLAGLPVTDLMIEEPPIESVIEQVFASPAEDDEPAQVEGPTADADPVEAATSPGEGATRG</sequence>
<keyword evidence="4 8" id="KW-0067">ATP-binding</keyword>
<evidence type="ECO:0000313" key="9">
    <source>
        <dbReference type="Proteomes" id="UP000198546"/>
    </source>
</evidence>
<evidence type="ECO:0000313" key="8">
    <source>
        <dbReference type="EMBL" id="SDD39038.1"/>
    </source>
</evidence>
<keyword evidence="3" id="KW-0547">Nucleotide-binding</keyword>
<keyword evidence="5" id="KW-0046">Antibiotic resistance</keyword>
<dbReference type="OrthoDB" id="9804819at2"/>
<dbReference type="EMBL" id="LT629688">
    <property type="protein sequence ID" value="SDD39038.1"/>
    <property type="molecule type" value="Genomic_DNA"/>
</dbReference>
<dbReference type="AlphaFoldDB" id="A0A1G6UCD9"/>
<dbReference type="PROSITE" id="PS50893">
    <property type="entry name" value="ABC_TRANSPORTER_2"/>
    <property type="match status" value="1"/>
</dbReference>
<proteinExistence type="predicted"/>
<evidence type="ECO:0000256" key="1">
    <source>
        <dbReference type="ARBA" id="ARBA00004202"/>
    </source>
</evidence>
<dbReference type="PANTHER" id="PTHR42711">
    <property type="entry name" value="ABC TRANSPORTER ATP-BINDING PROTEIN"/>
    <property type="match status" value="1"/>
</dbReference>
<evidence type="ECO:0000256" key="6">
    <source>
        <dbReference type="SAM" id="MobiDB-lite"/>
    </source>
</evidence>
<dbReference type="Pfam" id="PF00005">
    <property type="entry name" value="ABC_tran"/>
    <property type="match status" value="1"/>
</dbReference>
<accession>A0A1G6UCD9</accession>
<dbReference type="GO" id="GO:0005886">
    <property type="term" value="C:plasma membrane"/>
    <property type="evidence" value="ECO:0007669"/>
    <property type="project" value="UniProtKB-SubCell"/>
</dbReference>
<dbReference type="InterPro" id="IPR050763">
    <property type="entry name" value="ABC_transporter_ATP-binding"/>
</dbReference>
<keyword evidence="2" id="KW-0813">Transport</keyword>
<dbReference type="SMART" id="SM00382">
    <property type="entry name" value="AAA"/>
    <property type="match status" value="1"/>
</dbReference>
<dbReference type="Proteomes" id="UP000198546">
    <property type="component" value="Chromosome i"/>
</dbReference>
<feature type="domain" description="ABC transporter" evidence="7">
    <location>
        <begin position="24"/>
        <end position="257"/>
    </location>
</feature>
<dbReference type="GO" id="GO:0005524">
    <property type="term" value="F:ATP binding"/>
    <property type="evidence" value="ECO:0007669"/>
    <property type="project" value="UniProtKB-KW"/>
</dbReference>
<organism evidence="8 9">
    <name type="scientific">Auraticoccus monumenti</name>
    <dbReference type="NCBI Taxonomy" id="675864"/>
    <lineage>
        <taxon>Bacteria</taxon>
        <taxon>Bacillati</taxon>
        <taxon>Actinomycetota</taxon>
        <taxon>Actinomycetes</taxon>
        <taxon>Propionibacteriales</taxon>
        <taxon>Propionibacteriaceae</taxon>
        <taxon>Auraticoccus</taxon>
    </lineage>
</organism>
<evidence type="ECO:0000256" key="5">
    <source>
        <dbReference type="ARBA" id="ARBA00023251"/>
    </source>
</evidence>
<dbReference type="RefSeq" id="WP_090590943.1">
    <property type="nucleotide sequence ID" value="NZ_LT629688.1"/>
</dbReference>
<dbReference type="InterPro" id="IPR027417">
    <property type="entry name" value="P-loop_NTPase"/>
</dbReference>
<reference evidence="8 9" key="1">
    <citation type="submission" date="2016-10" db="EMBL/GenBank/DDBJ databases">
        <authorList>
            <person name="de Groot N.N."/>
        </authorList>
    </citation>
    <scope>NUCLEOTIDE SEQUENCE [LARGE SCALE GENOMIC DNA]</scope>
    <source>
        <strain evidence="8 9">MON 2.2</strain>
    </source>
</reference>
<dbReference type="InterPro" id="IPR003439">
    <property type="entry name" value="ABC_transporter-like_ATP-bd"/>
</dbReference>
<dbReference type="PANTHER" id="PTHR42711:SF4">
    <property type="entry name" value="ABC TRANSPORTER RELATED"/>
    <property type="match status" value="1"/>
</dbReference>
<feature type="region of interest" description="Disordered" evidence="6">
    <location>
        <begin position="325"/>
        <end position="360"/>
    </location>
</feature>
<protein>
    <submittedName>
        <fullName evidence="8">ABC-2 type transport system ATP-binding protein</fullName>
    </submittedName>
</protein>
<dbReference type="GO" id="GO:0046677">
    <property type="term" value="P:response to antibiotic"/>
    <property type="evidence" value="ECO:0007669"/>
    <property type="project" value="UniProtKB-KW"/>
</dbReference>
<dbReference type="SUPFAM" id="SSF52540">
    <property type="entry name" value="P-loop containing nucleoside triphosphate hydrolases"/>
    <property type="match status" value="1"/>
</dbReference>
<name>A0A1G6UCD9_9ACTN</name>
<dbReference type="GO" id="GO:0016887">
    <property type="term" value="F:ATP hydrolysis activity"/>
    <property type="evidence" value="ECO:0007669"/>
    <property type="project" value="InterPro"/>
</dbReference>